<organism evidence="1 2">
    <name type="scientific">Mizuhopecten yessoensis</name>
    <name type="common">Japanese scallop</name>
    <name type="synonym">Patinopecten yessoensis</name>
    <dbReference type="NCBI Taxonomy" id="6573"/>
    <lineage>
        <taxon>Eukaryota</taxon>
        <taxon>Metazoa</taxon>
        <taxon>Spiralia</taxon>
        <taxon>Lophotrochozoa</taxon>
        <taxon>Mollusca</taxon>
        <taxon>Bivalvia</taxon>
        <taxon>Autobranchia</taxon>
        <taxon>Pteriomorphia</taxon>
        <taxon>Pectinida</taxon>
        <taxon>Pectinoidea</taxon>
        <taxon>Pectinidae</taxon>
        <taxon>Mizuhopecten</taxon>
    </lineage>
</organism>
<gene>
    <name evidence="1" type="ORF">KP79_PYT12125</name>
</gene>
<reference evidence="1 2" key="1">
    <citation type="journal article" date="2017" name="Nat. Ecol. Evol.">
        <title>Scallop genome provides insights into evolution of bilaterian karyotype and development.</title>
        <authorList>
            <person name="Wang S."/>
            <person name="Zhang J."/>
            <person name="Jiao W."/>
            <person name="Li J."/>
            <person name="Xun X."/>
            <person name="Sun Y."/>
            <person name="Guo X."/>
            <person name="Huan P."/>
            <person name="Dong B."/>
            <person name="Zhang L."/>
            <person name="Hu X."/>
            <person name="Sun X."/>
            <person name="Wang J."/>
            <person name="Zhao C."/>
            <person name="Wang Y."/>
            <person name="Wang D."/>
            <person name="Huang X."/>
            <person name="Wang R."/>
            <person name="Lv J."/>
            <person name="Li Y."/>
            <person name="Zhang Z."/>
            <person name="Liu B."/>
            <person name="Lu W."/>
            <person name="Hui Y."/>
            <person name="Liang J."/>
            <person name="Zhou Z."/>
            <person name="Hou R."/>
            <person name="Li X."/>
            <person name="Liu Y."/>
            <person name="Li H."/>
            <person name="Ning X."/>
            <person name="Lin Y."/>
            <person name="Zhao L."/>
            <person name="Xing Q."/>
            <person name="Dou J."/>
            <person name="Li Y."/>
            <person name="Mao J."/>
            <person name="Guo H."/>
            <person name="Dou H."/>
            <person name="Li T."/>
            <person name="Mu C."/>
            <person name="Jiang W."/>
            <person name="Fu Q."/>
            <person name="Fu X."/>
            <person name="Miao Y."/>
            <person name="Liu J."/>
            <person name="Yu Q."/>
            <person name="Li R."/>
            <person name="Liao H."/>
            <person name="Li X."/>
            <person name="Kong Y."/>
            <person name="Jiang Z."/>
            <person name="Chourrout D."/>
            <person name="Li R."/>
            <person name="Bao Z."/>
        </authorList>
    </citation>
    <scope>NUCLEOTIDE SEQUENCE [LARGE SCALE GENOMIC DNA]</scope>
    <source>
        <strain evidence="1 2">PY_sf001</strain>
    </source>
</reference>
<sequence>MLIHRLGGCENVFLGFKSRLHPLIKKKMKEDKDIDVISFGHLLFEMCTGAELPTAHPKPNDLDRCTNEQVEILAEKNLFIIIQQKMLGSDKPKQL</sequence>
<evidence type="ECO:0000313" key="2">
    <source>
        <dbReference type="Proteomes" id="UP000242188"/>
    </source>
</evidence>
<evidence type="ECO:0000313" key="1">
    <source>
        <dbReference type="EMBL" id="OWF42976.1"/>
    </source>
</evidence>
<comment type="caution">
    <text evidence="1">The sequence shown here is derived from an EMBL/GenBank/DDBJ whole genome shotgun (WGS) entry which is preliminary data.</text>
</comment>
<proteinExistence type="predicted"/>
<accession>A0A210Q2L5</accession>
<protein>
    <submittedName>
        <fullName evidence="1">Slowpoke-binding protein</fullName>
    </submittedName>
</protein>
<dbReference type="Proteomes" id="UP000242188">
    <property type="component" value="Unassembled WGS sequence"/>
</dbReference>
<keyword evidence="2" id="KW-1185">Reference proteome</keyword>
<dbReference type="EMBL" id="NEDP02005189">
    <property type="protein sequence ID" value="OWF42976.1"/>
    <property type="molecule type" value="Genomic_DNA"/>
</dbReference>
<name>A0A210Q2L5_MIZYE</name>
<dbReference type="OrthoDB" id="10045021at2759"/>
<dbReference type="AlphaFoldDB" id="A0A210Q2L5"/>